<dbReference type="Pfam" id="PF04082">
    <property type="entry name" value="Fungal_trans"/>
    <property type="match status" value="1"/>
</dbReference>
<dbReference type="GO" id="GO:0003677">
    <property type="term" value="F:DNA binding"/>
    <property type="evidence" value="ECO:0007669"/>
    <property type="project" value="InterPro"/>
</dbReference>
<evidence type="ECO:0000313" key="8">
    <source>
        <dbReference type="Proteomes" id="UP000054321"/>
    </source>
</evidence>
<dbReference type="GO" id="GO:0006351">
    <property type="term" value="P:DNA-templated transcription"/>
    <property type="evidence" value="ECO:0007669"/>
    <property type="project" value="InterPro"/>
</dbReference>
<dbReference type="PANTHER" id="PTHR47338">
    <property type="entry name" value="ZN(II)2CYS6 TRANSCRIPTION FACTOR (EUROFUNG)-RELATED"/>
    <property type="match status" value="1"/>
</dbReference>
<evidence type="ECO:0000256" key="5">
    <source>
        <dbReference type="ARBA" id="ARBA00023242"/>
    </source>
</evidence>
<dbReference type="GO" id="GO:0000981">
    <property type="term" value="F:DNA-binding transcription factor activity, RNA polymerase II-specific"/>
    <property type="evidence" value="ECO:0007669"/>
    <property type="project" value="InterPro"/>
</dbReference>
<dbReference type="CDD" id="cd12148">
    <property type="entry name" value="fungal_TF_MHR"/>
    <property type="match status" value="1"/>
</dbReference>
<keyword evidence="5" id="KW-0539">Nucleus</keyword>
<evidence type="ECO:0000256" key="1">
    <source>
        <dbReference type="ARBA" id="ARBA00004123"/>
    </source>
</evidence>
<dbReference type="HOGENOM" id="CLU_011017_2_1_1"/>
<reference evidence="8" key="2">
    <citation type="submission" date="2015-01" db="EMBL/GenBank/DDBJ databases">
        <title>Evolutionary Origins and Diversification of the Mycorrhizal Mutualists.</title>
        <authorList>
            <consortium name="DOE Joint Genome Institute"/>
            <consortium name="Mycorrhizal Genomics Consortium"/>
            <person name="Kohler A."/>
            <person name="Kuo A."/>
            <person name="Nagy L.G."/>
            <person name="Floudas D."/>
            <person name="Copeland A."/>
            <person name="Barry K.W."/>
            <person name="Cichocki N."/>
            <person name="Veneault-Fourrey C."/>
            <person name="LaButti K."/>
            <person name="Lindquist E.A."/>
            <person name="Lipzen A."/>
            <person name="Lundell T."/>
            <person name="Morin E."/>
            <person name="Murat C."/>
            <person name="Riley R."/>
            <person name="Ohm R."/>
            <person name="Sun H."/>
            <person name="Tunlid A."/>
            <person name="Henrissat B."/>
            <person name="Grigoriev I.V."/>
            <person name="Hibbett D.S."/>
            <person name="Martin F."/>
        </authorList>
    </citation>
    <scope>NUCLEOTIDE SEQUENCE [LARGE SCALE GENOMIC DNA]</scope>
    <source>
        <strain evidence="8">Zn</strain>
    </source>
</reference>
<sequence length="326" mass="38302">MYNALSTRTVSDGHRIELYFQRIQVFLPLFHRPRFEQYYLERNNETRYINLTIDRAYMFYGMLALSARFSSSSYFGGMNPKERGSQFARQAQAIYHKMIQDSIPHSTSLVWLQGHILLAYYNQACRPALGCDLMVATCIRFAYDLGLHRIDEDEPDSVDSEQWVRKEGQRRAWWCIWELDAFDSISSRRPFTINWNRVFVFLPVSDEAWFSNTPVRSAMLSSDLLQCWKALRDSPNQDERAWFLISNFILAQALELCQQRHVSLKSINDIETVVSCFSLLFHEKFRCGVKNPLLDDNTCSKSNWSTLTRLMVQSYVQHFKILLSLF</sequence>
<evidence type="ECO:0000256" key="3">
    <source>
        <dbReference type="ARBA" id="ARBA00023015"/>
    </source>
</evidence>
<dbReference type="InterPro" id="IPR050815">
    <property type="entry name" value="TF_fung"/>
</dbReference>
<comment type="subcellular location">
    <subcellularLocation>
        <location evidence="1">Nucleus</location>
    </subcellularLocation>
</comment>
<evidence type="ECO:0000259" key="6">
    <source>
        <dbReference type="SMART" id="SM00906"/>
    </source>
</evidence>
<dbReference type="EMBL" id="KN832893">
    <property type="protein sequence ID" value="KIM93634.1"/>
    <property type="molecule type" value="Genomic_DNA"/>
</dbReference>
<dbReference type="InParanoid" id="A0A0C3GQL6"/>
<protein>
    <recommendedName>
        <fullName evidence="6">Xylanolytic transcriptional activator regulatory domain-containing protein</fullName>
    </recommendedName>
</protein>
<organism evidence="7 8">
    <name type="scientific">Oidiodendron maius (strain Zn)</name>
    <dbReference type="NCBI Taxonomy" id="913774"/>
    <lineage>
        <taxon>Eukaryota</taxon>
        <taxon>Fungi</taxon>
        <taxon>Dikarya</taxon>
        <taxon>Ascomycota</taxon>
        <taxon>Pezizomycotina</taxon>
        <taxon>Leotiomycetes</taxon>
        <taxon>Leotiomycetes incertae sedis</taxon>
        <taxon>Myxotrichaceae</taxon>
        <taxon>Oidiodendron</taxon>
    </lineage>
</organism>
<dbReference type="PANTHER" id="PTHR47338:SF10">
    <property type="entry name" value="TRANSCRIPTION FACTOR DOMAIN-CONTAINING PROTEIN-RELATED"/>
    <property type="match status" value="1"/>
</dbReference>
<dbReference type="GO" id="GO:0005634">
    <property type="term" value="C:nucleus"/>
    <property type="evidence" value="ECO:0007669"/>
    <property type="project" value="UniProtKB-SubCell"/>
</dbReference>
<evidence type="ECO:0000256" key="4">
    <source>
        <dbReference type="ARBA" id="ARBA00023163"/>
    </source>
</evidence>
<dbReference type="AlphaFoldDB" id="A0A0C3GQL6"/>
<dbReference type="OrthoDB" id="3462402at2759"/>
<dbReference type="GO" id="GO:0008270">
    <property type="term" value="F:zinc ion binding"/>
    <property type="evidence" value="ECO:0007669"/>
    <property type="project" value="InterPro"/>
</dbReference>
<dbReference type="InterPro" id="IPR007219">
    <property type="entry name" value="XnlR_reg_dom"/>
</dbReference>
<keyword evidence="2" id="KW-0479">Metal-binding</keyword>
<reference evidence="7 8" key="1">
    <citation type="submission" date="2014-04" db="EMBL/GenBank/DDBJ databases">
        <authorList>
            <consortium name="DOE Joint Genome Institute"/>
            <person name="Kuo A."/>
            <person name="Martino E."/>
            <person name="Perotto S."/>
            <person name="Kohler A."/>
            <person name="Nagy L.G."/>
            <person name="Floudas D."/>
            <person name="Copeland A."/>
            <person name="Barry K.W."/>
            <person name="Cichocki N."/>
            <person name="Veneault-Fourrey C."/>
            <person name="LaButti K."/>
            <person name="Lindquist E.A."/>
            <person name="Lipzen A."/>
            <person name="Lundell T."/>
            <person name="Morin E."/>
            <person name="Murat C."/>
            <person name="Sun H."/>
            <person name="Tunlid A."/>
            <person name="Henrissat B."/>
            <person name="Grigoriev I.V."/>
            <person name="Hibbett D.S."/>
            <person name="Martin F."/>
            <person name="Nordberg H.P."/>
            <person name="Cantor M.N."/>
            <person name="Hua S.X."/>
        </authorList>
    </citation>
    <scope>NUCLEOTIDE SEQUENCE [LARGE SCALE GENOMIC DNA]</scope>
    <source>
        <strain evidence="7 8">Zn</strain>
    </source>
</reference>
<keyword evidence="4" id="KW-0804">Transcription</keyword>
<dbReference type="Proteomes" id="UP000054321">
    <property type="component" value="Unassembled WGS sequence"/>
</dbReference>
<keyword evidence="3" id="KW-0805">Transcription regulation</keyword>
<accession>A0A0C3GQL6</accession>
<dbReference type="SMART" id="SM00906">
    <property type="entry name" value="Fungal_trans"/>
    <property type="match status" value="1"/>
</dbReference>
<feature type="domain" description="Xylanolytic transcriptional activator regulatory" evidence="6">
    <location>
        <begin position="131"/>
        <end position="209"/>
    </location>
</feature>
<proteinExistence type="predicted"/>
<evidence type="ECO:0000313" key="7">
    <source>
        <dbReference type="EMBL" id="KIM93634.1"/>
    </source>
</evidence>
<gene>
    <name evidence="7" type="ORF">OIDMADRAFT_137263</name>
</gene>
<name>A0A0C3GQL6_OIDMZ</name>
<evidence type="ECO:0000256" key="2">
    <source>
        <dbReference type="ARBA" id="ARBA00022723"/>
    </source>
</evidence>
<keyword evidence="8" id="KW-1185">Reference proteome</keyword>